<sequence length="1743" mass="191338">MEFLLPSEIARLVYGYLEEEECTSAAKLFLETSSHLKECVNMAVKGRRFNTKVLGMGLIEILDLLAEVTCYIKSVERGAFKKDVTLAEFLNQLRLTLKLRNTEDSDDKPVYLRITMPPRPKKKKSKTPEVSPSQPKLVHDSSQTPVEDSSESSQSHALQVLLENKALHEKLAENINKVVANKSDAESLERILEKKIVETIVNTTEKDPIFQEMLEELVGPVGTTSSTPEDTEVENEDVSARLQSGVSQQIHAGGTSSVNTSTAGLGVAIGGVNVSSHQMASGFMTGGVPVTPQLKMSPGVMTASVDVSSCQMSPGVMTGGVPVSSHPMMFGTTTPTLASHLLQPQPMLPLVNPPVFQPALPHGPGYDSLAIPSTPIPSSSAQCAPIQSYVITAATPGKATLSSAISPLPGSLSAGSSHPVNAAVPIPDIPSIARPKYRSIQSRPPQQSTIKVLHPAPSQQRSGSVNVVPSTPMSSVLQGLLQLSVPVASCTTKGTLASKPLTTVATSTPCLVRVGGVRTRGGKARAMKTYGSAKKIREQTNTPTTPISMPSEERNEGDLQIQAPVVSESVISTVPKDELNTVSETRPVEITSNDVESTVKEVKESNIPEPRVEVSNTNNNTDGVSSAPERPDATPQQGSEPKVKLRKRLSLSTPRKGSHVRTLEFKTPPKGSSMPRKSASSPKNKAPDRLPQMHKMLQSVKKSELFKSPPKKKDGKSWDADLRAVVSNPCEDIPTSVGLKRKEPVPPKNRRKNSPSKMENFTKPESSLKTESSPITESSPKTEFRPKTPEFSGKSETNEDLVTRIQRDVLDVIDEEDISDINSNNRSIDCADADSPKTKSPVKSPGTGSLLEIGDIGVPSSTIKKLYSKRLPPGDENSSTVDSFISKVPRENISSSPTRPQTPGSNFGTPSKIGKSPEKSLPNTPGSASLEATLIKECSRIENEGMERAREGLSILGSYKDFVFGEKSTTVENPVTINVSAEDDVIETARPLLPPPKGILVLKTPAKSTLPVPVEMTPLSKIINEETRLGKCTLLTPTIPPTPDVEDLKSQDPAKTQDEGSPSPGSASSHLSKSPTNLSPKTPQKRQLKLPLKHRKSDSERRNRNQKSSSKKKDKTEIDRNQLIAQCLQRVKASVYGSCIPDSEDDNSQLVKLPEKKSPPGPKKPKPKKKKVTEKKKIKVDVSIESKKPEDSSKLNFTLPSFAEIIECYEGRQHDSSSSDSVEFSGLTSNAAEDKGGSEKNSQQPDIAREPKICNVESSVRVPEDDVSNRNSKNYPVEIIVDVPEVCEIASPALSPQRAVEERQVKSSAEKVDINTYSAAYIVETLDNKKINKVIRPSPFLDFYSYPPINVMAKPSSEPAKPTNSDGGNRGEVHEKSRRRKRSDSRSDEEDESIDRKRKRIERSFESRPRPSPIKRGRGRPPLQMSSDRRRGRGMPERGMRRRGRGRGPRGNYRIPSWKDKRLSRYYSDSDEGKRSRSKSSSRRSSPYSRDHSRSRPGSNCDGIQSPDSNRYSKQREERPSRRLSSKHLESSDEDQRQRRKSSRSPSSDEGKRSRSKSSNRRSSPYSRDRSRSRLEVDCDNHRSPDRSQSSKKRDDMSSAKRERPKTPSNDLRRGDWSPRELQSRNSSRLDPGRTERTQLPSVLAERPAVRRPEKHDPLPPVKEKSKFFEGPKKPHELEEGEISDTSRSTILSISKTSHFVGNSTARLSSPAADENRQALLLKGVNLEVFLDKIHGEDKSNTQ</sequence>
<feature type="region of interest" description="Disordered" evidence="1">
    <location>
        <begin position="1212"/>
        <end position="1252"/>
    </location>
</feature>
<feature type="compositionally biased region" description="Basic and acidic residues" evidence="1">
    <location>
        <begin position="1648"/>
        <end position="1678"/>
    </location>
</feature>
<feature type="region of interest" description="Disordered" evidence="1">
    <location>
        <begin position="1353"/>
        <end position="1686"/>
    </location>
</feature>
<evidence type="ECO:0000313" key="2">
    <source>
        <dbReference type="EMBL" id="JAF98620.1"/>
    </source>
</evidence>
<feature type="compositionally biased region" description="Polar residues" evidence="1">
    <location>
        <begin position="892"/>
        <end position="909"/>
    </location>
</feature>
<proteinExistence type="predicted"/>
<feature type="compositionally biased region" description="Basic residues" evidence="1">
    <location>
        <begin position="1083"/>
        <end position="1096"/>
    </location>
</feature>
<feature type="compositionally biased region" description="Polar residues" evidence="1">
    <location>
        <begin position="1502"/>
        <end position="1512"/>
    </location>
</feature>
<feature type="compositionally biased region" description="Polar residues" evidence="1">
    <location>
        <begin position="769"/>
        <end position="779"/>
    </location>
</feature>
<feature type="region of interest" description="Disordered" evidence="1">
    <location>
        <begin position="538"/>
        <end position="557"/>
    </location>
</feature>
<dbReference type="InterPro" id="IPR006594">
    <property type="entry name" value="LisH"/>
</dbReference>
<feature type="region of interest" description="Disordered" evidence="1">
    <location>
        <begin position="1138"/>
        <end position="1195"/>
    </location>
</feature>
<feature type="compositionally biased region" description="Basic and acidic residues" evidence="1">
    <location>
        <begin position="1046"/>
        <end position="1058"/>
    </location>
</feature>
<feature type="compositionally biased region" description="Basic and acidic residues" evidence="1">
    <location>
        <begin position="801"/>
        <end position="810"/>
    </location>
</feature>
<feature type="region of interest" description="Disordered" evidence="1">
    <location>
        <begin position="109"/>
        <end position="155"/>
    </location>
</feature>
<feature type="compositionally biased region" description="Basic and acidic residues" evidence="1">
    <location>
        <begin position="1179"/>
        <end position="1193"/>
    </location>
</feature>
<feature type="compositionally biased region" description="Polar residues" evidence="1">
    <location>
        <begin position="614"/>
        <end position="624"/>
    </location>
</feature>
<feature type="compositionally biased region" description="Basic and acidic residues" evidence="1">
    <location>
        <begin position="1567"/>
        <end position="1586"/>
    </location>
</feature>
<feature type="compositionally biased region" description="Polar residues" evidence="1">
    <location>
        <begin position="439"/>
        <end position="450"/>
    </location>
</feature>
<dbReference type="EMBL" id="GBHO01044983">
    <property type="protein sequence ID" value="JAF98620.1"/>
    <property type="molecule type" value="Transcribed_RNA"/>
</dbReference>
<feature type="compositionally biased region" description="Basic and acidic residues" evidence="1">
    <location>
        <begin position="597"/>
        <end position="612"/>
    </location>
</feature>
<feature type="compositionally biased region" description="Polar residues" evidence="1">
    <location>
        <begin position="539"/>
        <end position="548"/>
    </location>
</feature>
<feature type="compositionally biased region" description="Basic and acidic residues" evidence="1">
    <location>
        <begin position="1592"/>
        <end position="1623"/>
    </location>
</feature>
<reference evidence="2" key="1">
    <citation type="journal article" date="2014" name="PLoS ONE">
        <title>Transcriptome-Based Identification of ABC Transporters in the Western Tarnished Plant Bug Lygus hesperus.</title>
        <authorList>
            <person name="Hull J.J."/>
            <person name="Chaney K."/>
            <person name="Geib S.M."/>
            <person name="Fabrick J.A."/>
            <person name="Brent C.S."/>
            <person name="Walsh D."/>
            <person name="Lavine L.C."/>
        </authorList>
    </citation>
    <scope>NUCLEOTIDE SEQUENCE</scope>
</reference>
<feature type="compositionally biased region" description="Polar residues" evidence="1">
    <location>
        <begin position="457"/>
        <end position="469"/>
    </location>
</feature>
<feature type="compositionally biased region" description="Basic residues" evidence="1">
    <location>
        <begin position="1163"/>
        <end position="1178"/>
    </location>
</feature>
<feature type="region of interest" description="Disordered" evidence="1">
    <location>
        <begin position="438"/>
        <end position="469"/>
    </location>
</feature>
<feature type="compositionally biased region" description="Low complexity" evidence="1">
    <location>
        <begin position="1061"/>
        <end position="1075"/>
    </location>
</feature>
<accession>A0A0A9VTS9</accession>
<feature type="compositionally biased region" description="Basic and acidic residues" evidence="1">
    <location>
        <begin position="701"/>
        <end position="722"/>
    </location>
</feature>
<feature type="compositionally biased region" description="Basic and acidic residues" evidence="1">
    <location>
        <begin position="1514"/>
        <end position="1537"/>
    </location>
</feature>
<reference evidence="2" key="2">
    <citation type="submission" date="2014-07" db="EMBL/GenBank/DDBJ databases">
        <authorList>
            <person name="Hull J."/>
        </authorList>
    </citation>
    <scope>NUCLEOTIDE SEQUENCE</scope>
</reference>
<feature type="region of interest" description="Disordered" evidence="1">
    <location>
        <begin position="582"/>
        <end position="855"/>
    </location>
</feature>
<feature type="region of interest" description="Disordered" evidence="1">
    <location>
        <begin position="867"/>
        <end position="929"/>
    </location>
</feature>
<evidence type="ECO:0000256" key="1">
    <source>
        <dbReference type="SAM" id="MobiDB-lite"/>
    </source>
</evidence>
<feature type="compositionally biased region" description="Polar residues" evidence="1">
    <location>
        <begin position="140"/>
        <end position="155"/>
    </location>
</feature>
<protein>
    <submittedName>
        <fullName evidence="2">Uncharacterized protein</fullName>
    </submittedName>
</protein>
<feature type="compositionally biased region" description="Polar residues" evidence="1">
    <location>
        <begin position="582"/>
        <end position="596"/>
    </location>
</feature>
<feature type="region of interest" description="Disordered" evidence="1">
    <location>
        <begin position="1033"/>
        <end position="1120"/>
    </location>
</feature>
<name>A0A0A9VTS9_LYGHE</name>
<organism evidence="2">
    <name type="scientific">Lygus hesperus</name>
    <name type="common">Western plant bug</name>
    <dbReference type="NCBI Taxonomy" id="30085"/>
    <lineage>
        <taxon>Eukaryota</taxon>
        <taxon>Metazoa</taxon>
        <taxon>Ecdysozoa</taxon>
        <taxon>Arthropoda</taxon>
        <taxon>Hexapoda</taxon>
        <taxon>Insecta</taxon>
        <taxon>Pterygota</taxon>
        <taxon>Neoptera</taxon>
        <taxon>Paraneoptera</taxon>
        <taxon>Hemiptera</taxon>
        <taxon>Heteroptera</taxon>
        <taxon>Panheteroptera</taxon>
        <taxon>Cimicomorpha</taxon>
        <taxon>Miridae</taxon>
        <taxon>Mirini</taxon>
        <taxon>Lygus</taxon>
    </lineage>
</organism>
<gene>
    <name evidence="2" type="ORF">CM83_48879</name>
</gene>
<dbReference type="PROSITE" id="PS50896">
    <property type="entry name" value="LISH"/>
    <property type="match status" value="1"/>
</dbReference>